<dbReference type="GO" id="GO:0005737">
    <property type="term" value="C:cytoplasm"/>
    <property type="evidence" value="ECO:0007669"/>
    <property type="project" value="TreeGrafter"/>
</dbReference>
<dbReference type="PANTHER" id="PTHR42714:SF6">
    <property type="entry name" value="TRANSLATION INITIATION FACTOR IF-2"/>
    <property type="match status" value="1"/>
</dbReference>
<protein>
    <submittedName>
        <fullName evidence="2">GTP-binding protein</fullName>
    </submittedName>
</protein>
<keyword evidence="3" id="KW-1185">Reference proteome</keyword>
<evidence type="ECO:0000259" key="1">
    <source>
        <dbReference type="Pfam" id="PF01926"/>
    </source>
</evidence>
<sequence>MTPLNRLPELHSTLKLLRKAYERTGIAAADHTGATGVITSLTLAEAFLEKIIACAQQPTRAVQIAVLGPTQAGKSTVVNLLLGERHAQTSPLAGFTVHPQAFAINPDASVPEPPDAYLHGFKRCAIRDLPAGNGDADYARFGWEQLNLPVDHPLTHTVLWDTPDFDSVDAGRYLPGLLRTIALADIVLIVLSKDKYADQSVWNIIELIAPLRQPTVLCLNKIDAGSAAALAQALRNKWSQHRQDAPAALLVLPYRKHEPGAEPQLGSAELLQAVQKLAGRKAGSDAAQRACNLVAQHWAGWVAPAMEERLALQRWHKLIDDSISEALKLYRRDYLDHPRHYHTFQRALAELLTLLEIPGLARGIALTRQLLTWPFRQIARIGQSGRPSSVADDDREIALLAQIFDHMLIAVSEAALYAAEDEQTLRSWWRELAQKLRLERASAASAFLSAASAYHQAFRPEIEQTAQLLHAHLSRQPAVLNSLRATRAFADTTALALALHTGGIGVQDFIIAPATISITSLLTESALGHYLGKAQDDLKERQLHRVGALFLDQAEQALRALPLRIDPGKRFNIAPERLESVEKLLDRHAR</sequence>
<dbReference type="SUPFAM" id="SSF52540">
    <property type="entry name" value="P-loop containing nucleoside triphosphate hydrolases"/>
    <property type="match status" value="1"/>
</dbReference>
<reference evidence="2 3" key="1">
    <citation type="submission" date="2019-09" db="EMBL/GenBank/DDBJ databases">
        <title>Ecophysiology of the spiral-shaped methanotroph Methylospira mobilis as revealed by the complete genome sequence.</title>
        <authorList>
            <person name="Oshkin I.Y."/>
            <person name="Dedysh S.N."/>
            <person name="Miroshnikov K."/>
            <person name="Danilova O.V."/>
            <person name="Hakobyan A."/>
            <person name="Liesack W."/>
        </authorList>
    </citation>
    <scope>NUCLEOTIDE SEQUENCE [LARGE SCALE GENOMIC DNA]</scope>
    <source>
        <strain evidence="2 3">Shm1</strain>
    </source>
</reference>
<feature type="domain" description="G" evidence="1">
    <location>
        <begin position="63"/>
        <end position="221"/>
    </location>
</feature>
<dbReference type="GO" id="GO:0002098">
    <property type="term" value="P:tRNA wobble uridine modification"/>
    <property type="evidence" value="ECO:0007669"/>
    <property type="project" value="TreeGrafter"/>
</dbReference>
<dbReference type="Proteomes" id="UP000325755">
    <property type="component" value="Chromosome"/>
</dbReference>
<dbReference type="InParanoid" id="A0A5Q0BLR4"/>
<dbReference type="GO" id="GO:0005525">
    <property type="term" value="F:GTP binding"/>
    <property type="evidence" value="ECO:0007669"/>
    <property type="project" value="InterPro"/>
</dbReference>
<dbReference type="Pfam" id="PF01926">
    <property type="entry name" value="MMR_HSR1"/>
    <property type="match status" value="1"/>
</dbReference>
<dbReference type="EMBL" id="CP044205">
    <property type="protein sequence ID" value="QFY43161.1"/>
    <property type="molecule type" value="Genomic_DNA"/>
</dbReference>
<evidence type="ECO:0000313" key="3">
    <source>
        <dbReference type="Proteomes" id="UP000325755"/>
    </source>
</evidence>
<accession>A0A5Q0BLR4</accession>
<dbReference type="InterPro" id="IPR006073">
    <property type="entry name" value="GTP-bd"/>
</dbReference>
<dbReference type="OrthoDB" id="207675at2"/>
<dbReference type="PANTHER" id="PTHR42714">
    <property type="entry name" value="TRNA MODIFICATION GTPASE GTPBP3"/>
    <property type="match status" value="1"/>
</dbReference>
<dbReference type="GO" id="GO:0030488">
    <property type="term" value="P:tRNA methylation"/>
    <property type="evidence" value="ECO:0007669"/>
    <property type="project" value="TreeGrafter"/>
</dbReference>
<name>A0A5Q0BLR4_9GAMM</name>
<dbReference type="CDD" id="cd00882">
    <property type="entry name" value="Ras_like_GTPase"/>
    <property type="match status" value="1"/>
</dbReference>
<dbReference type="AlphaFoldDB" id="A0A5Q0BLR4"/>
<dbReference type="KEGG" id="mmob:F6R98_11460"/>
<gene>
    <name evidence="2" type="ORF">F6R98_11460</name>
</gene>
<evidence type="ECO:0000313" key="2">
    <source>
        <dbReference type="EMBL" id="QFY43161.1"/>
    </source>
</evidence>
<dbReference type="Gene3D" id="3.40.50.300">
    <property type="entry name" value="P-loop containing nucleotide triphosphate hydrolases"/>
    <property type="match status" value="1"/>
</dbReference>
<proteinExistence type="predicted"/>
<organism evidence="2 3">
    <name type="scientific">Candidatus Methylospira mobilis</name>
    <dbReference type="NCBI Taxonomy" id="1808979"/>
    <lineage>
        <taxon>Bacteria</taxon>
        <taxon>Pseudomonadati</taxon>
        <taxon>Pseudomonadota</taxon>
        <taxon>Gammaproteobacteria</taxon>
        <taxon>Methylococcales</taxon>
        <taxon>Methylococcaceae</taxon>
        <taxon>Candidatus Methylospira</taxon>
    </lineage>
</organism>
<dbReference type="InterPro" id="IPR027417">
    <property type="entry name" value="P-loop_NTPase"/>
</dbReference>